<comment type="caution">
    <text evidence="5">The sequence shown here is derived from an EMBL/GenBank/DDBJ whole genome shotgun (WGS) entry which is preliminary data.</text>
</comment>
<accession>A0A6I3SHS3</accession>
<dbReference type="InterPro" id="IPR021731">
    <property type="entry name" value="AMIN_dom"/>
</dbReference>
<dbReference type="Gene3D" id="3.40.630.40">
    <property type="entry name" value="Zn-dependent exopeptidases"/>
    <property type="match status" value="1"/>
</dbReference>
<evidence type="ECO:0000313" key="5">
    <source>
        <dbReference type="EMBL" id="MTV48376.1"/>
    </source>
</evidence>
<dbReference type="SUPFAM" id="SSF53187">
    <property type="entry name" value="Zn-dependent exopeptidases"/>
    <property type="match status" value="1"/>
</dbReference>
<name>A0A6I3SHS3_HELMO</name>
<dbReference type="InterPro" id="IPR012854">
    <property type="entry name" value="Cu_amine_oxidase-like_N"/>
</dbReference>
<organism evidence="5 6">
    <name type="scientific">Heliobacterium mobile</name>
    <name type="common">Heliobacillus mobilis</name>
    <dbReference type="NCBI Taxonomy" id="28064"/>
    <lineage>
        <taxon>Bacteria</taxon>
        <taxon>Bacillati</taxon>
        <taxon>Bacillota</taxon>
        <taxon>Clostridia</taxon>
        <taxon>Eubacteriales</taxon>
        <taxon>Heliobacteriaceae</taxon>
        <taxon>Heliobacterium</taxon>
    </lineage>
</organism>
<dbReference type="GO" id="GO:0008745">
    <property type="term" value="F:N-acetylmuramoyl-L-alanine amidase activity"/>
    <property type="evidence" value="ECO:0007669"/>
    <property type="project" value="InterPro"/>
</dbReference>
<dbReference type="Pfam" id="PF01520">
    <property type="entry name" value="Amidase_3"/>
    <property type="match status" value="1"/>
</dbReference>
<reference evidence="5 6" key="1">
    <citation type="submission" date="2019-11" db="EMBL/GenBank/DDBJ databases">
        <title>Whole-genome sequence of a the green, strictly anaerobic photosynthetic bacterium Heliobacillus mobilis DSM 6151.</title>
        <authorList>
            <person name="Kyndt J.A."/>
            <person name="Meyer T.E."/>
        </authorList>
    </citation>
    <scope>NUCLEOTIDE SEQUENCE [LARGE SCALE GENOMIC DNA]</scope>
    <source>
        <strain evidence="5 6">DSM 6151</strain>
    </source>
</reference>
<feature type="compositionally biased region" description="Pro residues" evidence="2">
    <location>
        <begin position="147"/>
        <end position="160"/>
    </location>
</feature>
<dbReference type="PANTHER" id="PTHR30404">
    <property type="entry name" value="N-ACETYLMURAMOYL-L-ALANINE AMIDASE"/>
    <property type="match status" value="1"/>
</dbReference>
<gene>
    <name evidence="5" type="ORF">GJ688_05190</name>
</gene>
<proteinExistence type="predicted"/>
<dbReference type="GO" id="GO:0009253">
    <property type="term" value="P:peptidoglycan catabolic process"/>
    <property type="evidence" value="ECO:0007669"/>
    <property type="project" value="InterPro"/>
</dbReference>
<keyword evidence="6" id="KW-1185">Reference proteome</keyword>
<evidence type="ECO:0000256" key="1">
    <source>
        <dbReference type="ARBA" id="ARBA00022801"/>
    </source>
</evidence>
<evidence type="ECO:0000256" key="3">
    <source>
        <dbReference type="SAM" id="SignalP"/>
    </source>
</evidence>
<dbReference type="SUPFAM" id="SSF55383">
    <property type="entry name" value="Copper amine oxidase, domain N"/>
    <property type="match status" value="1"/>
</dbReference>
<dbReference type="AlphaFoldDB" id="A0A6I3SHS3"/>
<dbReference type="PANTHER" id="PTHR30404:SF0">
    <property type="entry name" value="N-ACETYLMURAMOYL-L-ALANINE AMIDASE AMIC"/>
    <property type="match status" value="1"/>
</dbReference>
<feature type="signal peptide" evidence="3">
    <location>
        <begin position="1"/>
        <end position="27"/>
    </location>
</feature>
<dbReference type="Gene3D" id="2.60.40.3500">
    <property type="match status" value="1"/>
</dbReference>
<keyword evidence="1" id="KW-0378">Hydrolase</keyword>
<protein>
    <submittedName>
        <fullName evidence="5">AMIN domain-containing protein</fullName>
    </submittedName>
</protein>
<dbReference type="InterPro" id="IPR002508">
    <property type="entry name" value="MurNAc-LAA_cat"/>
</dbReference>
<dbReference type="CDD" id="cd02696">
    <property type="entry name" value="MurNAc-LAA"/>
    <property type="match status" value="1"/>
</dbReference>
<dbReference type="SMART" id="SM00646">
    <property type="entry name" value="Ami_3"/>
    <property type="match status" value="1"/>
</dbReference>
<dbReference type="RefSeq" id="WP_155475490.1">
    <property type="nucleotide sequence ID" value="NZ_WNKU01000004.1"/>
</dbReference>
<dbReference type="Pfam" id="PF11741">
    <property type="entry name" value="AMIN"/>
    <property type="match status" value="1"/>
</dbReference>
<feature type="domain" description="MurNAc-LAA" evidence="4">
    <location>
        <begin position="342"/>
        <end position="450"/>
    </location>
</feature>
<dbReference type="GO" id="GO:0030288">
    <property type="term" value="C:outer membrane-bounded periplasmic space"/>
    <property type="evidence" value="ECO:0007669"/>
    <property type="project" value="TreeGrafter"/>
</dbReference>
<feature type="chain" id="PRO_5026352352" evidence="3">
    <location>
        <begin position="28"/>
        <end position="456"/>
    </location>
</feature>
<dbReference type="EMBL" id="WNKU01000004">
    <property type="protein sequence ID" value="MTV48376.1"/>
    <property type="molecule type" value="Genomic_DNA"/>
</dbReference>
<evidence type="ECO:0000313" key="6">
    <source>
        <dbReference type="Proteomes" id="UP000430670"/>
    </source>
</evidence>
<dbReference type="InterPro" id="IPR036582">
    <property type="entry name" value="Mao_N_sf"/>
</dbReference>
<dbReference type="Gene3D" id="3.30.457.10">
    <property type="entry name" value="Copper amine oxidase-like, N-terminal domain"/>
    <property type="match status" value="1"/>
</dbReference>
<dbReference type="InterPro" id="IPR050695">
    <property type="entry name" value="N-acetylmuramoyl_amidase_3"/>
</dbReference>
<keyword evidence="3" id="KW-0732">Signal</keyword>
<dbReference type="Proteomes" id="UP000430670">
    <property type="component" value="Unassembled WGS sequence"/>
</dbReference>
<evidence type="ECO:0000256" key="2">
    <source>
        <dbReference type="SAM" id="MobiDB-lite"/>
    </source>
</evidence>
<sequence>MNALFRSIVFAFMISIFTLSTPMLVAAQPNLSVVVNGNPINSDVQPVIRNDRVLVPIRAVSESLGGTVNWYSETKTAVVTKGSTVIQMTVDSKEIVGTFGRKEIDVPAKLMNDRVFLPVRAVAELFGCTVNFDDATRQVQISMPDNPGTPAPSPVNPPDSPSRGTTSSPEGLTPRLSRVYKSGAGIFSLDITGAANVTYKAFELSNPHRLVVDLSNVATDISKGNLPVTGGPVNGVRLGIRDDGGIRIVYDLAESDTGTRIKYTISQTATGISVDFDRKALRIIIDPGHGGKDTGAIGNAGVQEKDVVLSVSLKLASALKAMGIETILIRSDDTFVELEDRAELSHDKAPDLFLSIHVNSADSPEAHGTETWYRYDEYADLASVFEKDLAVGLGRTDRGIKKGNLWVLKPEEVPSILVELAFVSNGEEEALLKSQDFQNKAVSGIVKGIRDYFKLR</sequence>
<dbReference type="Pfam" id="PF07833">
    <property type="entry name" value="Cu_amine_oxidN1"/>
    <property type="match status" value="1"/>
</dbReference>
<evidence type="ECO:0000259" key="4">
    <source>
        <dbReference type="SMART" id="SM00646"/>
    </source>
</evidence>
<feature type="region of interest" description="Disordered" evidence="2">
    <location>
        <begin position="140"/>
        <end position="175"/>
    </location>
</feature>
<dbReference type="OrthoDB" id="9806267at2"/>